<gene>
    <name evidence="2" type="ORF">C1SCF055_LOCUS32189</name>
</gene>
<dbReference type="InterPro" id="IPR000477">
    <property type="entry name" value="RT_dom"/>
</dbReference>
<reference evidence="2" key="1">
    <citation type="submission" date="2022-10" db="EMBL/GenBank/DDBJ databases">
        <authorList>
            <person name="Chen Y."/>
            <person name="Dougan E. K."/>
            <person name="Chan C."/>
            <person name="Rhodes N."/>
            <person name="Thang M."/>
        </authorList>
    </citation>
    <scope>NUCLEOTIDE SEQUENCE</scope>
</reference>
<dbReference type="EMBL" id="CAMXCT030003856">
    <property type="protein sequence ID" value="CAL4793870.1"/>
    <property type="molecule type" value="Genomic_DNA"/>
</dbReference>
<dbReference type="EMBL" id="CAMXCT020003856">
    <property type="protein sequence ID" value="CAL1159933.1"/>
    <property type="molecule type" value="Genomic_DNA"/>
</dbReference>
<sequence>MAKKAQDWVLRLVSPDVHGALRGRSIEAAIAILDQTFKHNRLLCSLDLAKAFDHMYPTLAIGLLRRSGFHEQWANHLQHMWSKQWRWMQMLNYTNAEPELVETSVPQGCAMAPLAMVVLLMEAERDVTTFCRANGLFQQAVFVDDRSFATDTPQNLHRACQRILYRLQTMPVAADLKRSLYRSRGACLLSWGWWLVQPQRAVCAKWTMRIKKGVCWINTMASRALWILLEGHWTDPWFESGHQAVKAFIRAAYYWRKQGIIISSGTWHLRVQQFLSHFGIQQIGPLAWTSGGLRFDFNHHDYEVILLQLGHLCHQVRDVFRKMLFDQFLARQRRDSRFLSANCRFNAERAIAARKFHDTGTAHMRAVLLGAALSPAVYDVLRHRPVAQRCPSCLENVVPDWEHVVWVCSFFSRSRPPECHDLSQRRLGWPSRETCHDRCGFHGRANAV</sequence>
<reference evidence="3 4" key="2">
    <citation type="submission" date="2024-05" db="EMBL/GenBank/DDBJ databases">
        <authorList>
            <person name="Chen Y."/>
            <person name="Shah S."/>
            <person name="Dougan E. K."/>
            <person name="Thang M."/>
            <person name="Chan C."/>
        </authorList>
    </citation>
    <scope>NUCLEOTIDE SEQUENCE [LARGE SCALE GENOMIC DNA]</scope>
</reference>
<protein>
    <submittedName>
        <fullName evidence="3">C3H1-type domain-containing protein</fullName>
    </submittedName>
</protein>
<dbReference type="Proteomes" id="UP001152797">
    <property type="component" value="Unassembled WGS sequence"/>
</dbReference>
<evidence type="ECO:0000313" key="4">
    <source>
        <dbReference type="Proteomes" id="UP001152797"/>
    </source>
</evidence>
<evidence type="ECO:0000313" key="2">
    <source>
        <dbReference type="EMBL" id="CAI4006558.1"/>
    </source>
</evidence>
<name>A0A9P1DDC4_9DINO</name>
<proteinExistence type="predicted"/>
<accession>A0A9P1DDC4</accession>
<evidence type="ECO:0000313" key="3">
    <source>
        <dbReference type="EMBL" id="CAL4793870.1"/>
    </source>
</evidence>
<evidence type="ECO:0000259" key="1">
    <source>
        <dbReference type="Pfam" id="PF00078"/>
    </source>
</evidence>
<feature type="domain" description="Reverse transcriptase" evidence="1">
    <location>
        <begin position="11"/>
        <end position="168"/>
    </location>
</feature>
<dbReference type="Pfam" id="PF00078">
    <property type="entry name" value="RVT_1"/>
    <property type="match status" value="1"/>
</dbReference>
<dbReference type="EMBL" id="CAMXCT010003856">
    <property type="protein sequence ID" value="CAI4006558.1"/>
    <property type="molecule type" value="Genomic_DNA"/>
</dbReference>
<keyword evidence="4" id="KW-1185">Reference proteome</keyword>
<dbReference type="AlphaFoldDB" id="A0A9P1DDC4"/>
<organism evidence="2">
    <name type="scientific">Cladocopium goreaui</name>
    <dbReference type="NCBI Taxonomy" id="2562237"/>
    <lineage>
        <taxon>Eukaryota</taxon>
        <taxon>Sar</taxon>
        <taxon>Alveolata</taxon>
        <taxon>Dinophyceae</taxon>
        <taxon>Suessiales</taxon>
        <taxon>Symbiodiniaceae</taxon>
        <taxon>Cladocopium</taxon>
    </lineage>
</organism>
<dbReference type="OrthoDB" id="448297at2759"/>
<comment type="caution">
    <text evidence="2">The sequence shown here is derived from an EMBL/GenBank/DDBJ whole genome shotgun (WGS) entry which is preliminary data.</text>
</comment>